<evidence type="ECO:0000256" key="2">
    <source>
        <dbReference type="ARBA" id="ARBA00022741"/>
    </source>
</evidence>
<dbReference type="VEuPathDB" id="VectorBase:HLOH_058878"/>
<dbReference type="OrthoDB" id="26014at2759"/>
<feature type="compositionally biased region" description="Basic and acidic residues" evidence="5">
    <location>
        <begin position="334"/>
        <end position="345"/>
    </location>
</feature>
<name>A0A9J6FAW8_HAELO</name>
<reference evidence="6 7" key="1">
    <citation type="journal article" date="2020" name="Cell">
        <title>Large-Scale Comparative Analyses of Tick Genomes Elucidate Their Genetic Diversity and Vector Capacities.</title>
        <authorList>
            <consortium name="Tick Genome and Microbiome Consortium (TIGMIC)"/>
            <person name="Jia N."/>
            <person name="Wang J."/>
            <person name="Shi W."/>
            <person name="Du L."/>
            <person name="Sun Y."/>
            <person name="Zhan W."/>
            <person name="Jiang J.F."/>
            <person name="Wang Q."/>
            <person name="Zhang B."/>
            <person name="Ji P."/>
            <person name="Bell-Sakyi L."/>
            <person name="Cui X.M."/>
            <person name="Yuan T.T."/>
            <person name="Jiang B.G."/>
            <person name="Yang W.F."/>
            <person name="Lam T.T."/>
            <person name="Chang Q.C."/>
            <person name="Ding S.J."/>
            <person name="Wang X.J."/>
            <person name="Zhu J.G."/>
            <person name="Ruan X.D."/>
            <person name="Zhao L."/>
            <person name="Wei J.T."/>
            <person name="Ye R.Z."/>
            <person name="Que T.C."/>
            <person name="Du C.H."/>
            <person name="Zhou Y.H."/>
            <person name="Cheng J.X."/>
            <person name="Dai P.F."/>
            <person name="Guo W.B."/>
            <person name="Han X.H."/>
            <person name="Huang E.J."/>
            <person name="Li L.F."/>
            <person name="Wei W."/>
            <person name="Gao Y.C."/>
            <person name="Liu J.Z."/>
            <person name="Shao H.Z."/>
            <person name="Wang X."/>
            <person name="Wang C.C."/>
            <person name="Yang T.C."/>
            <person name="Huo Q.B."/>
            <person name="Li W."/>
            <person name="Chen H.Y."/>
            <person name="Chen S.E."/>
            <person name="Zhou L.G."/>
            <person name="Ni X.B."/>
            <person name="Tian J.H."/>
            <person name="Sheng Y."/>
            <person name="Liu T."/>
            <person name="Pan Y.S."/>
            <person name="Xia L.Y."/>
            <person name="Li J."/>
            <person name="Zhao F."/>
            <person name="Cao W.C."/>
        </authorList>
    </citation>
    <scope>NUCLEOTIDE SEQUENCE [LARGE SCALE GENOMIC DNA]</scope>
    <source>
        <strain evidence="6">HaeL-2018</strain>
    </source>
</reference>
<accession>A0A9J6FAW8</accession>
<evidence type="ECO:0000256" key="4">
    <source>
        <dbReference type="ARBA" id="ARBA00023136"/>
    </source>
</evidence>
<dbReference type="PROSITE" id="PS51420">
    <property type="entry name" value="RHO"/>
    <property type="match status" value="1"/>
</dbReference>
<dbReference type="EMBL" id="JABSTR010000002">
    <property type="protein sequence ID" value="KAH9363446.1"/>
    <property type="molecule type" value="Genomic_DNA"/>
</dbReference>
<keyword evidence="2" id="KW-0547">Nucleotide-binding</keyword>
<feature type="region of interest" description="Disordered" evidence="5">
    <location>
        <begin position="334"/>
        <end position="356"/>
    </location>
</feature>
<dbReference type="GO" id="GO:0016020">
    <property type="term" value="C:membrane"/>
    <property type="evidence" value="ECO:0007669"/>
    <property type="project" value="UniProtKB-SubCell"/>
</dbReference>
<dbReference type="NCBIfam" id="TIGR00231">
    <property type="entry name" value="small_GTP"/>
    <property type="match status" value="1"/>
</dbReference>
<dbReference type="PROSITE" id="PS51421">
    <property type="entry name" value="RAS"/>
    <property type="match status" value="1"/>
</dbReference>
<dbReference type="InterPro" id="IPR036282">
    <property type="entry name" value="Glutathione-S-Trfase_C_sf"/>
</dbReference>
<dbReference type="GO" id="GO:0001667">
    <property type="term" value="P:ameboidal-type cell migration"/>
    <property type="evidence" value="ECO:0007669"/>
    <property type="project" value="UniProtKB-ARBA"/>
</dbReference>
<protein>
    <submittedName>
        <fullName evidence="6">Uncharacterized protein</fullName>
    </submittedName>
</protein>
<dbReference type="SMART" id="SM00174">
    <property type="entry name" value="RHO"/>
    <property type="match status" value="1"/>
</dbReference>
<dbReference type="GO" id="GO:0005525">
    <property type="term" value="F:GTP binding"/>
    <property type="evidence" value="ECO:0007669"/>
    <property type="project" value="UniProtKB-KW"/>
</dbReference>
<dbReference type="Gene3D" id="1.20.1050.10">
    <property type="match status" value="1"/>
</dbReference>
<dbReference type="PANTHER" id="PTHR24072">
    <property type="entry name" value="RHO FAMILY GTPASE"/>
    <property type="match status" value="1"/>
</dbReference>
<comment type="caution">
    <text evidence="6">The sequence shown here is derived from an EMBL/GenBank/DDBJ whole genome shotgun (WGS) entry which is preliminary data.</text>
</comment>
<dbReference type="AlphaFoldDB" id="A0A9J6FAW8"/>
<evidence type="ECO:0000313" key="6">
    <source>
        <dbReference type="EMBL" id="KAH9363446.1"/>
    </source>
</evidence>
<proteinExistence type="predicted"/>
<dbReference type="SMART" id="SM00173">
    <property type="entry name" value="RAS"/>
    <property type="match status" value="1"/>
</dbReference>
<dbReference type="SUPFAM" id="SSF47616">
    <property type="entry name" value="GST C-terminal domain-like"/>
    <property type="match status" value="1"/>
</dbReference>
<comment type="subcellular location">
    <subcellularLocation>
        <location evidence="1">Membrane</location>
    </subcellularLocation>
</comment>
<evidence type="ECO:0000256" key="1">
    <source>
        <dbReference type="ARBA" id="ARBA00004370"/>
    </source>
</evidence>
<dbReference type="GO" id="GO:0003006">
    <property type="term" value="P:developmental process involved in reproduction"/>
    <property type="evidence" value="ECO:0007669"/>
    <property type="project" value="UniProtKB-ARBA"/>
</dbReference>
<dbReference type="GO" id="GO:0035099">
    <property type="term" value="P:hemocyte migration"/>
    <property type="evidence" value="ECO:0007669"/>
    <property type="project" value="UniProtKB-ARBA"/>
</dbReference>
<dbReference type="Gene3D" id="3.40.50.300">
    <property type="entry name" value="P-loop containing nucleotide triphosphate hydrolases"/>
    <property type="match status" value="1"/>
</dbReference>
<evidence type="ECO:0000313" key="7">
    <source>
        <dbReference type="Proteomes" id="UP000821853"/>
    </source>
</evidence>
<organism evidence="6 7">
    <name type="scientific">Haemaphysalis longicornis</name>
    <name type="common">Bush tick</name>
    <dbReference type="NCBI Taxonomy" id="44386"/>
    <lineage>
        <taxon>Eukaryota</taxon>
        <taxon>Metazoa</taxon>
        <taxon>Ecdysozoa</taxon>
        <taxon>Arthropoda</taxon>
        <taxon>Chelicerata</taxon>
        <taxon>Arachnida</taxon>
        <taxon>Acari</taxon>
        <taxon>Parasitiformes</taxon>
        <taxon>Ixodida</taxon>
        <taxon>Ixodoidea</taxon>
        <taxon>Ixodidae</taxon>
        <taxon>Haemaphysalinae</taxon>
        <taxon>Haemaphysalis</taxon>
    </lineage>
</organism>
<keyword evidence="7" id="KW-1185">Reference proteome</keyword>
<dbReference type="GO" id="GO:0035006">
    <property type="term" value="P:melanization defense response"/>
    <property type="evidence" value="ECO:0007669"/>
    <property type="project" value="UniProtKB-ARBA"/>
</dbReference>
<dbReference type="Pfam" id="PF00071">
    <property type="entry name" value="Ras"/>
    <property type="match status" value="1"/>
</dbReference>
<dbReference type="PROSITE" id="PS51419">
    <property type="entry name" value="RAB"/>
    <property type="match status" value="1"/>
</dbReference>
<dbReference type="SUPFAM" id="SSF52540">
    <property type="entry name" value="P-loop containing nucleoside triphosphate hydrolases"/>
    <property type="match status" value="1"/>
</dbReference>
<dbReference type="InterPro" id="IPR027417">
    <property type="entry name" value="P-loop_NTPase"/>
</dbReference>
<dbReference type="GO" id="GO:0003924">
    <property type="term" value="F:GTPase activity"/>
    <property type="evidence" value="ECO:0007669"/>
    <property type="project" value="InterPro"/>
</dbReference>
<sequence length="439" mass="47691">MGGPKGGDITRVTVVVVGDSLAGKSAMAHAFVHRCFPEESLSTALDQMETLLVCNGETVYLNLWDTPGSSAYDALRPLTYPEADAVLVCFALDNRESLVNVEQKWAPEIRESLPDVPIILVGNKQDLRNSDQQPLCEVNNGPTSESFVSTSEGTAVSQCIGATAYVECSALVDQCLDEVFHAAIEAALKRVPSARTVSGLQLTGCASIGRHIAEHSERGRSLLGKDAKERALIQQWLDYAVVHFTGSAALPSDSAAEILQELNDYLADRCFFVGITLTLADVFLYYSLQPTMGCAEDDTPSGDGAHREFTNAPTVSQRLYVRLRYTAARTRHYQEKQLGDQDRQGEAVSGQQEQEDGAQVVEVQRVLLTRLDAGAACEVAPRRDRLGVPLEHHAGFGEASTPGKGMIAFSERTFVKPDSPLIALLAYYAGFKNRFSENS</sequence>
<dbReference type="GO" id="GO:0007264">
    <property type="term" value="P:small GTPase-mediated signal transduction"/>
    <property type="evidence" value="ECO:0007669"/>
    <property type="project" value="InterPro"/>
</dbReference>
<dbReference type="OMA" id="INVERKW"/>
<dbReference type="GO" id="GO:0022412">
    <property type="term" value="P:cellular process involved in reproduction in multicellular organism"/>
    <property type="evidence" value="ECO:0007669"/>
    <property type="project" value="UniProtKB-ARBA"/>
</dbReference>
<dbReference type="InterPro" id="IPR005225">
    <property type="entry name" value="Small_GTP-bd"/>
</dbReference>
<dbReference type="InterPro" id="IPR001806">
    <property type="entry name" value="Small_GTPase"/>
</dbReference>
<dbReference type="CDD" id="cd00157">
    <property type="entry name" value="Rho"/>
    <property type="match status" value="1"/>
</dbReference>
<keyword evidence="4" id="KW-0472">Membrane</keyword>
<dbReference type="PRINTS" id="PR00449">
    <property type="entry name" value="RASTRNSFRMNG"/>
</dbReference>
<dbReference type="FunFam" id="3.40.50.300:FF:002060">
    <property type="entry name" value="Rho family GTPase"/>
    <property type="match status" value="1"/>
</dbReference>
<keyword evidence="3" id="KW-0342">GTP-binding</keyword>
<dbReference type="SMART" id="SM00175">
    <property type="entry name" value="RAB"/>
    <property type="match status" value="1"/>
</dbReference>
<gene>
    <name evidence="6" type="ORF">HPB48_006018</name>
</gene>
<evidence type="ECO:0000256" key="5">
    <source>
        <dbReference type="SAM" id="MobiDB-lite"/>
    </source>
</evidence>
<dbReference type="InterPro" id="IPR003578">
    <property type="entry name" value="Small_GTPase_Rho"/>
</dbReference>
<dbReference type="Proteomes" id="UP000821853">
    <property type="component" value="Chromosome 10"/>
</dbReference>
<evidence type="ECO:0000256" key="3">
    <source>
        <dbReference type="ARBA" id="ARBA00023134"/>
    </source>
</evidence>